<dbReference type="AlphaFoldDB" id="A0A0B6Y8W4"/>
<sequence length="72" mass="8655">DQRSLKMKKNNIEQEEDIVDTGQRTPGQVDIQRPLLYSHTQILRLFLPRHKERHREQYRVGTDHQTLSSIFK</sequence>
<proteinExistence type="predicted"/>
<accession>A0A0B6Y8W4</accession>
<reference evidence="1" key="1">
    <citation type="submission" date="2014-12" db="EMBL/GenBank/DDBJ databases">
        <title>Insight into the proteome of Arion vulgaris.</title>
        <authorList>
            <person name="Aradska J."/>
            <person name="Bulat T."/>
            <person name="Smidak R."/>
            <person name="Sarate P."/>
            <person name="Gangsoo J."/>
            <person name="Sialana F."/>
            <person name="Bilban M."/>
            <person name="Lubec G."/>
        </authorList>
    </citation>
    <scope>NUCLEOTIDE SEQUENCE</scope>
    <source>
        <tissue evidence="1">Skin</tissue>
    </source>
</reference>
<gene>
    <name evidence="1" type="primary">ORF16146</name>
</gene>
<feature type="non-terminal residue" evidence="1">
    <location>
        <position position="1"/>
    </location>
</feature>
<name>A0A0B6Y8W4_9EUPU</name>
<protein>
    <submittedName>
        <fullName evidence="1">Uncharacterized protein</fullName>
    </submittedName>
</protein>
<organism evidence="1">
    <name type="scientific">Arion vulgaris</name>
    <dbReference type="NCBI Taxonomy" id="1028688"/>
    <lineage>
        <taxon>Eukaryota</taxon>
        <taxon>Metazoa</taxon>
        <taxon>Spiralia</taxon>
        <taxon>Lophotrochozoa</taxon>
        <taxon>Mollusca</taxon>
        <taxon>Gastropoda</taxon>
        <taxon>Heterobranchia</taxon>
        <taxon>Euthyneura</taxon>
        <taxon>Panpulmonata</taxon>
        <taxon>Eupulmonata</taxon>
        <taxon>Stylommatophora</taxon>
        <taxon>Helicina</taxon>
        <taxon>Arionoidea</taxon>
        <taxon>Arionidae</taxon>
        <taxon>Arion</taxon>
    </lineage>
</organism>
<dbReference type="EMBL" id="HACG01005411">
    <property type="protein sequence ID" value="CEK52276.1"/>
    <property type="molecule type" value="Transcribed_RNA"/>
</dbReference>
<evidence type="ECO:0000313" key="1">
    <source>
        <dbReference type="EMBL" id="CEK52276.1"/>
    </source>
</evidence>